<dbReference type="Proteomes" id="UP000324091">
    <property type="component" value="Chromosome 9"/>
</dbReference>
<protein>
    <submittedName>
        <fullName evidence="2">Uncharacterized protein</fullName>
    </submittedName>
</protein>
<proteinExistence type="predicted"/>
<evidence type="ECO:0000313" key="3">
    <source>
        <dbReference type="Proteomes" id="UP000324091"/>
    </source>
</evidence>
<feature type="compositionally biased region" description="Basic and acidic residues" evidence="1">
    <location>
        <begin position="80"/>
        <end position="98"/>
    </location>
</feature>
<keyword evidence="3" id="KW-1185">Reference proteome</keyword>
<evidence type="ECO:0000313" key="2">
    <source>
        <dbReference type="EMBL" id="TWW55398.1"/>
    </source>
</evidence>
<gene>
    <name evidence="2" type="ORF">D4764_09G0004470</name>
</gene>
<accession>A0A5C6MLD6</accession>
<dbReference type="EMBL" id="RHFK02000022">
    <property type="protein sequence ID" value="TWW55398.1"/>
    <property type="molecule type" value="Genomic_DNA"/>
</dbReference>
<comment type="caution">
    <text evidence="2">The sequence shown here is derived from an EMBL/GenBank/DDBJ whole genome shotgun (WGS) entry which is preliminary data.</text>
</comment>
<dbReference type="AlphaFoldDB" id="A0A5C6MLD6"/>
<reference evidence="2 3" key="1">
    <citation type="submission" date="2019-04" db="EMBL/GenBank/DDBJ databases">
        <title>Chromosome genome assembly for Takifugu flavidus.</title>
        <authorList>
            <person name="Xiao S."/>
        </authorList>
    </citation>
    <scope>NUCLEOTIDE SEQUENCE [LARGE SCALE GENOMIC DNA]</scope>
    <source>
        <strain evidence="2">HTHZ2018</strain>
        <tissue evidence="2">Muscle</tissue>
    </source>
</reference>
<feature type="region of interest" description="Disordered" evidence="1">
    <location>
        <begin position="58"/>
        <end position="116"/>
    </location>
</feature>
<evidence type="ECO:0000256" key="1">
    <source>
        <dbReference type="SAM" id="MobiDB-lite"/>
    </source>
</evidence>
<name>A0A5C6MLD6_9TELE</name>
<organism evidence="2 3">
    <name type="scientific">Takifugu flavidus</name>
    <name type="common">sansaifugu</name>
    <dbReference type="NCBI Taxonomy" id="433684"/>
    <lineage>
        <taxon>Eukaryota</taxon>
        <taxon>Metazoa</taxon>
        <taxon>Chordata</taxon>
        <taxon>Craniata</taxon>
        <taxon>Vertebrata</taxon>
        <taxon>Euteleostomi</taxon>
        <taxon>Actinopterygii</taxon>
        <taxon>Neopterygii</taxon>
        <taxon>Teleostei</taxon>
        <taxon>Neoteleostei</taxon>
        <taxon>Acanthomorphata</taxon>
        <taxon>Eupercaria</taxon>
        <taxon>Tetraodontiformes</taxon>
        <taxon>Tetradontoidea</taxon>
        <taxon>Tetraodontidae</taxon>
        <taxon>Takifugu</taxon>
    </lineage>
</organism>
<sequence>MRRREDRRVLGGGESVGSLWSCCRAAGGADAARGKETDQETPAPLGCAQSAAEFCRFAPPQRGRSRDRVHGRGSSPELNKQPKRERERERASGGRSPDRSVIGENEPALAASSLVM</sequence>